<dbReference type="GO" id="GO:0031932">
    <property type="term" value="C:TORC2 complex"/>
    <property type="evidence" value="ECO:0007669"/>
    <property type="project" value="InterPro"/>
</dbReference>
<feature type="region of interest" description="Disordered" evidence="2">
    <location>
        <begin position="276"/>
        <end position="300"/>
    </location>
</feature>
<dbReference type="GO" id="GO:0005737">
    <property type="term" value="C:cytoplasm"/>
    <property type="evidence" value="ECO:0007669"/>
    <property type="project" value="TreeGrafter"/>
</dbReference>
<dbReference type="GO" id="GO:0005886">
    <property type="term" value="C:plasma membrane"/>
    <property type="evidence" value="ECO:0007669"/>
    <property type="project" value="TreeGrafter"/>
</dbReference>
<accession>A0AAW1CM74</accession>
<dbReference type="Pfam" id="PF16979">
    <property type="entry name" value="SIN1_PH"/>
    <property type="match status" value="1"/>
</dbReference>
<dbReference type="Gene3D" id="2.30.29.30">
    <property type="entry name" value="Pleckstrin-homology domain (PH domain)/Phosphotyrosine-binding domain (PTB)"/>
    <property type="match status" value="1"/>
</dbReference>
<evidence type="ECO:0000259" key="4">
    <source>
        <dbReference type="Pfam" id="PF16978"/>
    </source>
</evidence>
<evidence type="ECO:0000256" key="2">
    <source>
        <dbReference type="SAM" id="MobiDB-lite"/>
    </source>
</evidence>
<feature type="domain" description="Sin1 N-terminal" evidence="3">
    <location>
        <begin position="45"/>
        <end position="127"/>
    </location>
</feature>
<comment type="similarity">
    <text evidence="1">Belongs to the SIN1 family.</text>
</comment>
<dbReference type="InterPro" id="IPR031567">
    <property type="entry name" value="CRIM_dom"/>
</dbReference>
<evidence type="ECO:0000256" key="1">
    <source>
        <dbReference type="ARBA" id="ARBA00009407"/>
    </source>
</evidence>
<dbReference type="Proteomes" id="UP001461498">
    <property type="component" value="Unassembled WGS sequence"/>
</dbReference>
<name>A0AAW1CM74_9HEMI</name>
<evidence type="ECO:0008006" key="8">
    <source>
        <dbReference type="Google" id="ProtNLM"/>
    </source>
</evidence>
<dbReference type="AlphaFoldDB" id="A0AAW1CM74"/>
<evidence type="ECO:0000313" key="6">
    <source>
        <dbReference type="EMBL" id="KAK9498803.1"/>
    </source>
</evidence>
<evidence type="ECO:0000259" key="3">
    <source>
        <dbReference type="Pfam" id="PF05422"/>
    </source>
</evidence>
<dbReference type="GO" id="GO:0005546">
    <property type="term" value="F:phosphatidylinositol-4,5-bisphosphate binding"/>
    <property type="evidence" value="ECO:0007669"/>
    <property type="project" value="TreeGrafter"/>
</dbReference>
<comment type="caution">
    <text evidence="6">The sequence shown here is derived from an EMBL/GenBank/DDBJ whole genome shotgun (WGS) entry which is preliminary data.</text>
</comment>
<reference evidence="6 7" key="1">
    <citation type="submission" date="2022-12" db="EMBL/GenBank/DDBJ databases">
        <title>Chromosome-level genome assembly of true bugs.</title>
        <authorList>
            <person name="Ma L."/>
            <person name="Li H."/>
        </authorList>
    </citation>
    <scope>NUCLEOTIDE SEQUENCE [LARGE SCALE GENOMIC DNA]</scope>
    <source>
        <strain evidence="6">Lab_2022b</strain>
    </source>
</reference>
<evidence type="ECO:0000313" key="7">
    <source>
        <dbReference type="Proteomes" id="UP001461498"/>
    </source>
</evidence>
<dbReference type="Pfam" id="PF16978">
    <property type="entry name" value="CRIM"/>
    <property type="match status" value="1"/>
</dbReference>
<dbReference type="PANTHER" id="PTHR13335:SF1">
    <property type="entry name" value="TARGET OF RAPAMYCIN COMPLEX 2 SUBUNIT MAPKAP1"/>
    <property type="match status" value="1"/>
</dbReference>
<proteinExistence type="inferred from homology"/>
<dbReference type="GO" id="GO:0038203">
    <property type="term" value="P:TORC2 signaling"/>
    <property type="evidence" value="ECO:0007669"/>
    <property type="project" value="TreeGrafter"/>
</dbReference>
<gene>
    <name evidence="6" type="ORF">O3M35_003360</name>
</gene>
<protein>
    <recommendedName>
        <fullName evidence="8">Stress-activated map kinase-interacting protein 1</fullName>
    </recommendedName>
</protein>
<evidence type="ECO:0000259" key="5">
    <source>
        <dbReference type="Pfam" id="PF16979"/>
    </source>
</evidence>
<sequence length="473" mass="54771">MALYDNKHWLLSHIRNSFITSDDSGMCDVVMVCDNIARQIPVDKYDCYPGIEQDEEDDDIDALAQSFDLNSDIQFGLRRHRSNTAQRLEKLEEEKKKSANTLHIKWVDNPVPLTDEERARLFPEKDINKIREEFKIAPRVSLLTEMLAKCPNMPENPFKEYAKLDGNAHVGVPVKKYLIFITMLSGDSRKYPMEVTIVNWAKVIDLIGLVCWKCSIEHTEITMKDSVNYYGLFIAEDDGDVDWDFPCLNSSEVVGKFGFTYLALVERDKSRHHHEESYPLRIEGLSQPQVPSETTASSTRAQLQFEDDLQRLKGHMTALEAPLFQSFNVHIVNKVRSRTEVYLEISYDKLEMYPAMQPHASSGRIMSGRLWGSRQKAELHSMDDVVACDLTEQKSNGRSSFRLVHYQKREGRRNEESGKFKTRDFEAKTSLAIEIVNKVNNILDVRQSSRRKEYLEYKERKSLRKKNFNIGPR</sequence>
<feature type="domain" description="SIN1-type PH" evidence="5">
    <location>
        <begin position="323"/>
        <end position="444"/>
    </location>
</feature>
<dbReference type="InterPro" id="IPR008828">
    <property type="entry name" value="Sin1/Avo1"/>
</dbReference>
<feature type="compositionally biased region" description="Polar residues" evidence="2">
    <location>
        <begin position="286"/>
        <end position="300"/>
    </location>
</feature>
<dbReference type="InterPro" id="IPR032679">
    <property type="entry name" value="Sin1_N"/>
</dbReference>
<dbReference type="Pfam" id="PF05422">
    <property type="entry name" value="SIN1"/>
    <property type="match status" value="1"/>
</dbReference>
<keyword evidence="7" id="KW-1185">Reference proteome</keyword>
<feature type="domain" description="CRIM" evidence="4">
    <location>
        <begin position="141"/>
        <end position="273"/>
    </location>
</feature>
<dbReference type="PANTHER" id="PTHR13335">
    <property type="entry name" value="TARGET OF RAPAMYCIN COMPLEX 2 SUBUNIT MAPKAP1"/>
    <property type="match status" value="1"/>
</dbReference>
<dbReference type="EMBL" id="JAPXFL010000012">
    <property type="protein sequence ID" value="KAK9498803.1"/>
    <property type="molecule type" value="Genomic_DNA"/>
</dbReference>
<dbReference type="InterPro" id="IPR011993">
    <property type="entry name" value="PH-like_dom_sf"/>
</dbReference>
<dbReference type="InterPro" id="IPR031313">
    <property type="entry name" value="Sin1_PH_dom"/>
</dbReference>
<organism evidence="6 7">
    <name type="scientific">Rhynocoris fuscipes</name>
    <dbReference type="NCBI Taxonomy" id="488301"/>
    <lineage>
        <taxon>Eukaryota</taxon>
        <taxon>Metazoa</taxon>
        <taxon>Ecdysozoa</taxon>
        <taxon>Arthropoda</taxon>
        <taxon>Hexapoda</taxon>
        <taxon>Insecta</taxon>
        <taxon>Pterygota</taxon>
        <taxon>Neoptera</taxon>
        <taxon>Paraneoptera</taxon>
        <taxon>Hemiptera</taxon>
        <taxon>Heteroptera</taxon>
        <taxon>Panheteroptera</taxon>
        <taxon>Cimicomorpha</taxon>
        <taxon>Reduviidae</taxon>
        <taxon>Harpactorinae</taxon>
        <taxon>Harpactorini</taxon>
        <taxon>Rhynocoris</taxon>
    </lineage>
</organism>